<evidence type="ECO:0000259" key="2">
    <source>
        <dbReference type="PROSITE" id="PS50003"/>
    </source>
</evidence>
<feature type="compositionally biased region" description="Basic residues" evidence="1">
    <location>
        <begin position="1025"/>
        <end position="1034"/>
    </location>
</feature>
<gene>
    <name evidence="4" type="ORF">AOQ84DRAFT_375486</name>
</gene>
<reference evidence="4 5" key="1">
    <citation type="journal article" date="2016" name="Nat. Commun.">
        <title>Ectomycorrhizal ecology is imprinted in the genome of the dominant symbiotic fungus Cenococcum geophilum.</title>
        <authorList>
            <consortium name="DOE Joint Genome Institute"/>
            <person name="Peter M."/>
            <person name="Kohler A."/>
            <person name="Ohm R.A."/>
            <person name="Kuo A."/>
            <person name="Krutzmann J."/>
            <person name="Morin E."/>
            <person name="Arend M."/>
            <person name="Barry K.W."/>
            <person name="Binder M."/>
            <person name="Choi C."/>
            <person name="Clum A."/>
            <person name="Copeland A."/>
            <person name="Grisel N."/>
            <person name="Haridas S."/>
            <person name="Kipfer T."/>
            <person name="LaButti K."/>
            <person name="Lindquist E."/>
            <person name="Lipzen A."/>
            <person name="Maire R."/>
            <person name="Meier B."/>
            <person name="Mihaltcheva S."/>
            <person name="Molinier V."/>
            <person name="Murat C."/>
            <person name="Poggeler S."/>
            <person name="Quandt C.A."/>
            <person name="Sperisen C."/>
            <person name="Tritt A."/>
            <person name="Tisserant E."/>
            <person name="Crous P.W."/>
            <person name="Henrissat B."/>
            <person name="Nehls U."/>
            <person name="Egli S."/>
            <person name="Spatafora J.W."/>
            <person name="Grigoriev I.V."/>
            <person name="Martin F.M."/>
        </authorList>
    </citation>
    <scope>NUCLEOTIDE SEQUENCE [LARGE SCALE GENOMIC DNA]</scope>
    <source>
        <strain evidence="4 5">CBS 207.34</strain>
    </source>
</reference>
<dbReference type="OrthoDB" id="8059989at2759"/>
<sequence>MAYVLSLRPQSPLKRSFSETPYLRSCSPLADDPFIGTIRHLAPRNISATSLNSLNSIQPGSWLKGNENTPPGLTSRSLLDLVHELEAAAEIPQLSCHITHEICGEKDIPVLSVESSRRPSVLDLKNPGELQGIEVDDPCGLRNDLRNNTVADEGTRSTSIILDEFDAFEDAVEIPLPEDLSSDSTEEDNKHEQPLVVALNKSSPPPFKRWMSTLRKRNAHRQKVQSPRMERWSLDTLDNETTMKLSPLPNMSESTRRMSGSMSSSLGFVTAIKSASITLASVSIAPRSYRGGWPSKLRVENRSSGFSDARVSMESNTGSLGPIIDEGAWLRSVQRRKILEELIASEESYIGDMKVLVNDYFMLLSSVPSLSSQTQAAIQQNVTQILQLHEDLLGELHKTVPHAEYTQTAGQESYPITKAKHIRFHSADIIPGRLLEAKTSRKLRHSLEIGRPTNHRPIGLVADTRTAGNVAKIFNKYMKRFFAYEEYGAHWTTMSQDLTLTCKSMPTWQAYERGIEALSKSLASENNREASSRKALTFSDLLIKAICKYPLLFEDLCRQTPVYDDPESHAELEKALFRLQEAIRETISRAAVFRLLGHALLCGVLHVAYQSNDRVKGQYMICVLYKSCLVLATTNRVFTPYNVVAAIALANGTVEEPDNGRGLQCYTAQHTWKLVFESGHRLFEIILSACSQKEQEEWKKHLRDRIALETHDLTEGRSTIQDMFSFLSLDLKSIGPIFGQPQNPVRRMSVHRSATMGPKMSLHQVIIKNTQAQKSPEPGQSTISLPVARSQSHLSTNHIPTLAPRRAERIRLETALSEVWTKDILPFPGMATRRAENPIRASANSVMRKLSMASIASNFSKRSPSYTSLGHTRSEESIRSSRRSSQHGLKTGAAHVDRRPAPAVVDFHNAPAAFLPTDFELQERPSGRRRRVGNRAGLNERSSERSLKRSRRLSTIYIRPQPREMGQPRPRAREASNGSDTTVIHRAAPVTEKLVENNKLAKPMQAAQTPQTPQTPPANGSTPKRPPKTPKTKNRLFRFFM</sequence>
<evidence type="ECO:0000256" key="1">
    <source>
        <dbReference type="SAM" id="MobiDB-lite"/>
    </source>
</evidence>
<protein>
    <recommendedName>
        <fullName evidence="6">DH domain-containing protein</fullName>
    </recommendedName>
</protein>
<dbReference type="Pfam" id="PF00621">
    <property type="entry name" value="RhoGEF"/>
    <property type="match status" value="1"/>
</dbReference>
<evidence type="ECO:0008006" key="6">
    <source>
        <dbReference type="Google" id="ProtNLM"/>
    </source>
</evidence>
<dbReference type="SUPFAM" id="SSF50729">
    <property type="entry name" value="PH domain-like"/>
    <property type="match status" value="1"/>
</dbReference>
<organism evidence="4 5">
    <name type="scientific">Glonium stellatum</name>
    <dbReference type="NCBI Taxonomy" id="574774"/>
    <lineage>
        <taxon>Eukaryota</taxon>
        <taxon>Fungi</taxon>
        <taxon>Dikarya</taxon>
        <taxon>Ascomycota</taxon>
        <taxon>Pezizomycotina</taxon>
        <taxon>Dothideomycetes</taxon>
        <taxon>Pleosporomycetidae</taxon>
        <taxon>Gloniales</taxon>
        <taxon>Gloniaceae</taxon>
        <taxon>Glonium</taxon>
    </lineage>
</organism>
<dbReference type="PROSITE" id="PS50003">
    <property type="entry name" value="PH_DOMAIN"/>
    <property type="match status" value="1"/>
</dbReference>
<feature type="domain" description="DH" evidence="3">
    <location>
        <begin position="334"/>
        <end position="589"/>
    </location>
</feature>
<dbReference type="Proteomes" id="UP000250140">
    <property type="component" value="Unassembled WGS sequence"/>
</dbReference>
<dbReference type="GO" id="GO:0005085">
    <property type="term" value="F:guanyl-nucleotide exchange factor activity"/>
    <property type="evidence" value="ECO:0007669"/>
    <property type="project" value="InterPro"/>
</dbReference>
<feature type="compositionally biased region" description="Polar residues" evidence="1">
    <location>
        <begin position="771"/>
        <end position="799"/>
    </location>
</feature>
<dbReference type="PANTHER" id="PTHR45818:SF3">
    <property type="entry name" value="PROTEIN VAV"/>
    <property type="match status" value="1"/>
</dbReference>
<feature type="region of interest" description="Disordered" evidence="1">
    <location>
        <begin position="771"/>
        <end position="800"/>
    </location>
</feature>
<dbReference type="InterPro" id="IPR000219">
    <property type="entry name" value="DH_dom"/>
</dbReference>
<evidence type="ECO:0000259" key="3">
    <source>
        <dbReference type="PROSITE" id="PS50010"/>
    </source>
</evidence>
<evidence type="ECO:0000313" key="5">
    <source>
        <dbReference type="Proteomes" id="UP000250140"/>
    </source>
</evidence>
<proteinExistence type="predicted"/>
<evidence type="ECO:0000313" key="4">
    <source>
        <dbReference type="EMBL" id="OCL09815.1"/>
    </source>
</evidence>
<feature type="region of interest" description="Disordered" evidence="1">
    <location>
        <begin position="997"/>
        <end position="1034"/>
    </location>
</feature>
<dbReference type="Gene3D" id="1.20.900.10">
    <property type="entry name" value="Dbl homology (DH) domain"/>
    <property type="match status" value="1"/>
</dbReference>
<feature type="region of interest" description="Disordered" evidence="1">
    <location>
        <begin position="918"/>
        <end position="985"/>
    </location>
</feature>
<dbReference type="GO" id="GO:0005737">
    <property type="term" value="C:cytoplasm"/>
    <property type="evidence" value="ECO:0007669"/>
    <property type="project" value="TreeGrafter"/>
</dbReference>
<name>A0A8E2JU68_9PEZI</name>
<dbReference type="AlphaFoldDB" id="A0A8E2JU68"/>
<feature type="region of interest" description="Disordered" evidence="1">
    <location>
        <begin position="860"/>
        <end position="897"/>
    </location>
</feature>
<dbReference type="EMBL" id="KV749357">
    <property type="protein sequence ID" value="OCL09815.1"/>
    <property type="molecule type" value="Genomic_DNA"/>
</dbReference>
<keyword evidence="5" id="KW-1185">Reference proteome</keyword>
<dbReference type="PANTHER" id="PTHR45818">
    <property type="entry name" value="PROTEIN VAV"/>
    <property type="match status" value="1"/>
</dbReference>
<feature type="compositionally biased region" description="Polar residues" evidence="1">
    <location>
        <begin position="860"/>
        <end position="871"/>
    </location>
</feature>
<dbReference type="PROSITE" id="PS50010">
    <property type="entry name" value="DH_2"/>
    <property type="match status" value="1"/>
</dbReference>
<accession>A0A8E2JU68</accession>
<dbReference type="InterPro" id="IPR001849">
    <property type="entry name" value="PH_domain"/>
</dbReference>
<feature type="domain" description="PH" evidence="2">
    <location>
        <begin position="598"/>
        <end position="707"/>
    </location>
</feature>
<dbReference type="InterPro" id="IPR035899">
    <property type="entry name" value="DBL_dom_sf"/>
</dbReference>
<dbReference type="SUPFAM" id="SSF48065">
    <property type="entry name" value="DBL homology domain (DH-domain)"/>
    <property type="match status" value="1"/>
</dbReference>